<dbReference type="SUPFAM" id="SSF69322">
    <property type="entry name" value="Tricorn protease domain 2"/>
    <property type="match status" value="1"/>
</dbReference>
<dbReference type="Proteomes" id="UP000278962">
    <property type="component" value="Unassembled WGS sequence"/>
</dbReference>
<dbReference type="InterPro" id="IPR030916">
    <property type="entry name" value="ELWxxDGT_rpt"/>
</dbReference>
<dbReference type="AlphaFoldDB" id="A0A660KWJ9"/>
<name>A0A660KWJ9_9ACTN</name>
<reference evidence="2 3" key="1">
    <citation type="submission" date="2018-10" db="EMBL/GenBank/DDBJ databases">
        <title>Genomic Encyclopedia of Archaeal and Bacterial Type Strains, Phase II (KMG-II): from individual species to whole genera.</title>
        <authorList>
            <person name="Goeker M."/>
        </authorList>
    </citation>
    <scope>NUCLEOTIDE SEQUENCE [LARGE SCALE GENOMIC DNA]</scope>
    <source>
        <strain evidence="2 3">DSM 14954</strain>
    </source>
</reference>
<evidence type="ECO:0000256" key="1">
    <source>
        <dbReference type="SAM" id="SignalP"/>
    </source>
</evidence>
<dbReference type="EMBL" id="RBIL01000003">
    <property type="protein sequence ID" value="RKQ84832.1"/>
    <property type="molecule type" value="Genomic_DNA"/>
</dbReference>
<keyword evidence="3" id="KW-1185">Reference proteome</keyword>
<gene>
    <name evidence="2" type="ORF">C8N24_6462</name>
</gene>
<feature type="signal peptide" evidence="1">
    <location>
        <begin position="1"/>
        <end position="18"/>
    </location>
</feature>
<protein>
    <submittedName>
        <fullName evidence="2">ELWxxDGT repeat protein</fullName>
    </submittedName>
</protein>
<sequence length="961" mass="102328">MFIGVVTALLALAAPAAAQDDVGLLKALGTWTQPSDPADVVALADGTAVFSAEDAIHGRELWRTDGTAAGTQLVSDLVPGPEGSFPVALEAVGDLAYFYTVNGVWRTDGTSAGTRRLVDFRTASGMKARTAAAENEPVRQRFQPLGDGVLFVQPDAYSGEPELWHLRPSGAKKLDLFDDPQLGRQLTVSAAVDGKVLLTGTYSQYLTDGTREGTQEVYPGVGFAPVKTTDGHLASYGSGGSLVVLRRGETKSTVVSPGLEYAPLRAIGDAVYFAAEDGLRRWTAADGVTTLGGPPPAWSETGGEQDIERSGSTIFWTGSSGSRTRLARWDGQTAAVVPGPAYGLTRITAAGPGTVLFWAYDEREEDGERVLWLAGATGMQRVPGEVLHGDWTYRMAKTRNGVVYPAWTEHGDLELHRSDGTPGGTGQLGDVNPLPKGSEPYGAARVGARVLFPTAERGELWVTDGTAAGTTTVRALDSTGAPLDPVWMDSDGTTAYFLGGNDRLLYQSDGTAAGTRPIAGPFNGFLGLGRVGAAFVFGTDGELWRTDGTAAGTYSLGETYAGEPVAVNGDRSMLVTSGYWDSIWTDGTRTARLPTGRSIAGVAVPGGFLAGMELGSPDDSTLGTELYRLDETATRAELLADLEPGKTGSVPRGMTRAGDRVVFVAGTSAFGTRWYSTDLSGGGLQPLPIGGAVSWPYAWETGRYTYITAWSSDPDRQGMTLYRTDGTPAGTVALRFFPFDDNEHAPLDFTAFGDTVWFSAWDPEHGRELWKTDGTPAGTRMAADILPGPDSSDPADLLPADDFLYFSAFNLEHGAEPWRVWRPRPSAEAPGEPAPPVTIEPLPVPLPLPPAADQPAARRDTLPLKVERATVSVTVKRLRGAGARKRWRVSGRVAESGCSGRLRIDVNRGQRRVKSTTARLRRCRFDAIVTTTARGPRLTLTIRTVPTSTLVAARSRTVRLR</sequence>
<evidence type="ECO:0000313" key="2">
    <source>
        <dbReference type="EMBL" id="RKQ84832.1"/>
    </source>
</evidence>
<keyword evidence="1" id="KW-0732">Signal</keyword>
<evidence type="ECO:0000313" key="3">
    <source>
        <dbReference type="Proteomes" id="UP000278962"/>
    </source>
</evidence>
<dbReference type="NCBIfam" id="TIGR04534">
    <property type="entry name" value="ELWxxDGT_rpt"/>
    <property type="match status" value="2"/>
</dbReference>
<proteinExistence type="predicted"/>
<dbReference type="OrthoDB" id="5242130at2"/>
<organism evidence="2 3">
    <name type="scientific">Solirubrobacter pauli</name>
    <dbReference type="NCBI Taxonomy" id="166793"/>
    <lineage>
        <taxon>Bacteria</taxon>
        <taxon>Bacillati</taxon>
        <taxon>Actinomycetota</taxon>
        <taxon>Thermoleophilia</taxon>
        <taxon>Solirubrobacterales</taxon>
        <taxon>Solirubrobacteraceae</taxon>
        <taxon>Solirubrobacter</taxon>
    </lineage>
</organism>
<accession>A0A660KWJ9</accession>
<comment type="caution">
    <text evidence="2">The sequence shown here is derived from an EMBL/GenBank/DDBJ whole genome shotgun (WGS) entry which is preliminary data.</text>
</comment>
<feature type="chain" id="PRO_5024871545" evidence="1">
    <location>
        <begin position="19"/>
        <end position="961"/>
    </location>
</feature>